<reference evidence="1" key="1">
    <citation type="submission" date="2013-04" db="EMBL/GenBank/DDBJ databases">
        <authorList>
            <person name="Qu J."/>
            <person name="Murali S.C."/>
            <person name="Bandaranaike D."/>
            <person name="Bellair M."/>
            <person name="Blankenburg K."/>
            <person name="Chao H."/>
            <person name="Dinh H."/>
            <person name="Doddapaneni H."/>
            <person name="Downs B."/>
            <person name="Dugan-Rocha S."/>
            <person name="Elkadiri S."/>
            <person name="Gnanaolivu R.D."/>
            <person name="Hernandez B."/>
            <person name="Javaid M."/>
            <person name="Jayaseelan J.C."/>
            <person name="Lee S."/>
            <person name="Li M."/>
            <person name="Ming W."/>
            <person name="Munidasa M."/>
            <person name="Muniz J."/>
            <person name="Nguyen L."/>
            <person name="Ongeri F."/>
            <person name="Osuji N."/>
            <person name="Pu L.-L."/>
            <person name="Puazo M."/>
            <person name="Qu C."/>
            <person name="Quiroz J."/>
            <person name="Raj R."/>
            <person name="Weissenberger G."/>
            <person name="Xin Y."/>
            <person name="Zou X."/>
            <person name="Han Y."/>
            <person name="Richards S."/>
            <person name="Worley K."/>
            <person name="Muzny D."/>
            <person name="Gibbs R."/>
        </authorList>
    </citation>
    <scope>NUCLEOTIDE SEQUENCE</scope>
    <source>
        <strain evidence="1">Sampled in the wild</strain>
    </source>
</reference>
<proteinExistence type="predicted"/>
<reference evidence="1" key="2">
    <citation type="submission" date="2017-10" db="EMBL/GenBank/DDBJ databases">
        <title>Ladona fulva Genome sequencing and assembly.</title>
        <authorList>
            <person name="Murali S."/>
            <person name="Richards S."/>
            <person name="Bandaranaike D."/>
            <person name="Bellair M."/>
            <person name="Blankenburg K."/>
            <person name="Chao H."/>
            <person name="Dinh H."/>
            <person name="Doddapaneni H."/>
            <person name="Dugan-Rocha S."/>
            <person name="Elkadiri S."/>
            <person name="Gnanaolivu R."/>
            <person name="Hernandez B."/>
            <person name="Skinner E."/>
            <person name="Javaid M."/>
            <person name="Lee S."/>
            <person name="Li M."/>
            <person name="Ming W."/>
            <person name="Munidasa M."/>
            <person name="Muniz J."/>
            <person name="Nguyen L."/>
            <person name="Hughes D."/>
            <person name="Osuji N."/>
            <person name="Pu L.-L."/>
            <person name="Puazo M."/>
            <person name="Qu C."/>
            <person name="Quiroz J."/>
            <person name="Raj R."/>
            <person name="Weissenberger G."/>
            <person name="Xin Y."/>
            <person name="Zou X."/>
            <person name="Han Y."/>
            <person name="Worley K."/>
            <person name="Muzny D."/>
            <person name="Gibbs R."/>
        </authorList>
    </citation>
    <scope>NUCLEOTIDE SEQUENCE</scope>
    <source>
        <strain evidence="1">Sampled in the wild</strain>
    </source>
</reference>
<dbReference type="OrthoDB" id="10066052at2759"/>
<dbReference type="Proteomes" id="UP000792457">
    <property type="component" value="Unassembled WGS sequence"/>
</dbReference>
<organism evidence="1 2">
    <name type="scientific">Ladona fulva</name>
    <name type="common">Scarce chaser dragonfly</name>
    <name type="synonym">Libellula fulva</name>
    <dbReference type="NCBI Taxonomy" id="123851"/>
    <lineage>
        <taxon>Eukaryota</taxon>
        <taxon>Metazoa</taxon>
        <taxon>Ecdysozoa</taxon>
        <taxon>Arthropoda</taxon>
        <taxon>Hexapoda</taxon>
        <taxon>Insecta</taxon>
        <taxon>Pterygota</taxon>
        <taxon>Palaeoptera</taxon>
        <taxon>Odonata</taxon>
        <taxon>Epiprocta</taxon>
        <taxon>Anisoptera</taxon>
        <taxon>Libelluloidea</taxon>
        <taxon>Libellulidae</taxon>
        <taxon>Ladona</taxon>
    </lineage>
</organism>
<evidence type="ECO:0000313" key="2">
    <source>
        <dbReference type="Proteomes" id="UP000792457"/>
    </source>
</evidence>
<accession>A0A8K0JWE6</accession>
<name>A0A8K0JWE6_LADFU</name>
<protein>
    <submittedName>
        <fullName evidence="1">Uncharacterized protein</fullName>
    </submittedName>
</protein>
<dbReference type="EMBL" id="KZ308168">
    <property type="protein sequence ID" value="KAG8223614.1"/>
    <property type="molecule type" value="Genomic_DNA"/>
</dbReference>
<dbReference type="AlphaFoldDB" id="A0A8K0JWE6"/>
<gene>
    <name evidence="1" type="ORF">J437_LFUL003482</name>
</gene>
<comment type="caution">
    <text evidence="1">The sequence shown here is derived from an EMBL/GenBank/DDBJ whole genome shotgun (WGS) entry which is preliminary data.</text>
</comment>
<sequence length="181" mass="20618">MNNPLQKLRNIAVKEVKKAKRNYYDEKFGSAKNSRMLWSEINRLIGRTEHFSCGSMTLMQKCVVPLSSYEMPPSQNSLAILPITRERTINIVNSLEKKSCGLDNIRVYDIKNNNVLADLLTNFINNSLETGKVPDSLKVAIRSKGTRNALEKFSDIVNSNLDKNNQVIASYIDYRKAFDLK</sequence>
<keyword evidence="2" id="KW-1185">Reference proteome</keyword>
<evidence type="ECO:0000313" key="1">
    <source>
        <dbReference type="EMBL" id="KAG8223614.1"/>
    </source>
</evidence>